<evidence type="ECO:0000313" key="3">
    <source>
        <dbReference type="Proteomes" id="UP000031036"/>
    </source>
</evidence>
<name>A0A0B2V0F1_TOXCA</name>
<protein>
    <recommendedName>
        <fullName evidence="4">UPAR/Ly6 domain-containing protein</fullName>
    </recommendedName>
</protein>
<dbReference type="EMBL" id="JPKZ01002437">
    <property type="protein sequence ID" value="KHN76746.1"/>
    <property type="molecule type" value="Genomic_DNA"/>
</dbReference>
<keyword evidence="1" id="KW-0732">Signal</keyword>
<reference evidence="2 3" key="1">
    <citation type="submission" date="2014-11" db="EMBL/GenBank/DDBJ databases">
        <title>Genetic blueprint of the zoonotic pathogen Toxocara canis.</title>
        <authorList>
            <person name="Zhu X.-Q."/>
            <person name="Korhonen P.K."/>
            <person name="Cai H."/>
            <person name="Young N.D."/>
            <person name="Nejsum P."/>
            <person name="von Samson-Himmelstjerna G."/>
            <person name="Boag P.R."/>
            <person name="Tan P."/>
            <person name="Li Q."/>
            <person name="Min J."/>
            <person name="Yang Y."/>
            <person name="Wang X."/>
            <person name="Fang X."/>
            <person name="Hall R.S."/>
            <person name="Hofmann A."/>
            <person name="Sternberg P.W."/>
            <person name="Jex A.R."/>
            <person name="Gasser R.B."/>
        </authorList>
    </citation>
    <scope>NUCLEOTIDE SEQUENCE [LARGE SCALE GENOMIC DNA]</scope>
    <source>
        <strain evidence="2">PN_DK_2014</strain>
    </source>
</reference>
<feature type="chain" id="PRO_5002076741" description="UPAR/Ly6 domain-containing protein" evidence="1">
    <location>
        <begin position="20"/>
        <end position="121"/>
    </location>
</feature>
<organism evidence="2 3">
    <name type="scientific">Toxocara canis</name>
    <name type="common">Canine roundworm</name>
    <dbReference type="NCBI Taxonomy" id="6265"/>
    <lineage>
        <taxon>Eukaryota</taxon>
        <taxon>Metazoa</taxon>
        <taxon>Ecdysozoa</taxon>
        <taxon>Nematoda</taxon>
        <taxon>Chromadorea</taxon>
        <taxon>Rhabditida</taxon>
        <taxon>Spirurina</taxon>
        <taxon>Ascaridomorpha</taxon>
        <taxon>Ascaridoidea</taxon>
        <taxon>Toxocaridae</taxon>
        <taxon>Toxocara</taxon>
    </lineage>
</organism>
<accession>A0A0B2V0F1</accession>
<dbReference type="Proteomes" id="UP000031036">
    <property type="component" value="Unassembled WGS sequence"/>
</dbReference>
<feature type="signal peptide" evidence="1">
    <location>
        <begin position="1"/>
        <end position="19"/>
    </location>
</feature>
<evidence type="ECO:0000256" key="1">
    <source>
        <dbReference type="SAM" id="SignalP"/>
    </source>
</evidence>
<dbReference type="InterPro" id="IPR045860">
    <property type="entry name" value="Snake_toxin-like_sf"/>
</dbReference>
<keyword evidence="3" id="KW-1185">Reference proteome</keyword>
<proteinExistence type="predicted"/>
<evidence type="ECO:0000313" key="2">
    <source>
        <dbReference type="EMBL" id="KHN76746.1"/>
    </source>
</evidence>
<gene>
    <name evidence="2" type="ORF">Tcan_04759</name>
</gene>
<sequence length="121" mass="13529">MRCFTQVLLLAAIGVALECYRGSNRYDEVPFHSKTCLETPLHQNRWCIKITNWSNVVRSCDELKICSGQGNTCLRGRIYGQLRGELCCCDSDYCNSVAQPAASSTTLFTAFIAIVCSRQMC</sequence>
<evidence type="ECO:0008006" key="4">
    <source>
        <dbReference type="Google" id="ProtNLM"/>
    </source>
</evidence>
<dbReference type="SUPFAM" id="SSF57302">
    <property type="entry name" value="Snake toxin-like"/>
    <property type="match status" value="1"/>
</dbReference>
<dbReference type="AlphaFoldDB" id="A0A0B2V0F1"/>
<comment type="caution">
    <text evidence="2">The sequence shown here is derived from an EMBL/GenBank/DDBJ whole genome shotgun (WGS) entry which is preliminary data.</text>
</comment>